<evidence type="ECO:0000313" key="4">
    <source>
        <dbReference type="EMBL" id="PXV84726.1"/>
    </source>
</evidence>
<sequence>MRNRVGNMLWGLFFILIGTGFLGNVLWDWDFELFFDGWWTLFIIVPCSISIVQRGPRVANLIGLSIGVLLLLSEIYDVYYWEDLIIPIVFIIIGVSFIFRNSRFYKDDYTYTADSTSNHKENINFTKDKEEHRQYRSYERNQATAVLSSRVIDYSNQLFEGIVLNSVIGGSITLDLRNAEIKNGANIDIAAVLGGVDIVVPSDVEVVVQQVPILGGVTNKTHSGVITATIYVNASCILGGVTIK</sequence>
<comment type="caution">
    <text evidence="4">The sequence shown here is derived from an EMBL/GenBank/DDBJ whole genome shotgun (WGS) entry which is preliminary data.</text>
</comment>
<dbReference type="Proteomes" id="UP000216411">
    <property type="component" value="Unassembled WGS sequence"/>
</dbReference>
<dbReference type="InterPro" id="IPR024425">
    <property type="entry name" value="LiaF-like_C"/>
</dbReference>
<reference evidence="5" key="3">
    <citation type="submission" date="2018-07" db="EMBL/GenBank/DDBJ databases">
        <authorList>
            <person name="Quirk P.G."/>
            <person name="Krulwich T.A."/>
        </authorList>
    </citation>
    <scope>NUCLEOTIDE SEQUENCE</scope>
    <source>
        <strain evidence="5">CCRI-19302</strain>
    </source>
</reference>
<dbReference type="InterPro" id="IPR054331">
    <property type="entry name" value="LiaF_TM"/>
</dbReference>
<dbReference type="Pfam" id="PF09922">
    <property type="entry name" value="LiaF-like_C"/>
    <property type="match status" value="1"/>
</dbReference>
<reference evidence="4 7" key="2">
    <citation type="submission" date="2018-05" db="EMBL/GenBank/DDBJ databases">
        <title>Genomic Encyclopedia of Type Strains, Phase IV (KMG-IV): sequencing the most valuable type-strain genomes for metagenomic binning, comparative biology and taxonomic classification.</title>
        <authorList>
            <person name="Goeker M."/>
        </authorList>
    </citation>
    <scope>NUCLEOTIDE SEQUENCE [LARGE SCALE GENOMIC DNA]</scope>
    <source>
        <strain evidence="4 7">DSM 28816</strain>
    </source>
</reference>
<dbReference type="OrthoDB" id="3636235at2"/>
<dbReference type="EMBL" id="NOKA02000069">
    <property type="protein sequence ID" value="RDY29293.1"/>
    <property type="molecule type" value="Genomic_DNA"/>
</dbReference>
<dbReference type="RefSeq" id="WP_094378950.1">
    <property type="nucleotide sequence ID" value="NZ_NOKA02000069.1"/>
</dbReference>
<gene>
    <name evidence="4" type="ORF">C8E03_12313</name>
    <name evidence="5" type="ORF">CG710_018545</name>
</gene>
<accession>A0A255Q0L5</accession>
<feature type="domain" description="Cell wall-active antibiotics response LiaF-like C-terminal" evidence="2">
    <location>
        <begin position="163"/>
        <end position="233"/>
    </location>
</feature>
<dbReference type="Pfam" id="PF22570">
    <property type="entry name" value="LiaF-TM"/>
    <property type="match status" value="1"/>
</dbReference>
<dbReference type="PANTHER" id="PTHR40763:SF5">
    <property type="entry name" value="MEMBRANE PROTEIN"/>
    <property type="match status" value="1"/>
</dbReference>
<evidence type="ECO:0000313" key="7">
    <source>
        <dbReference type="Proteomes" id="UP000247523"/>
    </source>
</evidence>
<keyword evidence="1" id="KW-0812">Transmembrane</keyword>
<reference evidence="5 6" key="1">
    <citation type="journal article" date="2017" name="Genome Announc.">
        <title>Draft Genome Sequence of a Sporulating and Motile Strain of Lachnotalea glycerini Isolated from Water in Quebec City, Canada.</title>
        <authorList>
            <person name="Maheux A.F."/>
            <person name="Boudreau D.K."/>
            <person name="Berube E."/>
            <person name="Boissinot M."/>
            <person name="Raymond F."/>
            <person name="Brodeur S."/>
            <person name="Corbeil J."/>
            <person name="Isabel S."/>
            <person name="Omar R.F."/>
            <person name="Bergeron M.G."/>
        </authorList>
    </citation>
    <scope>NUCLEOTIDE SEQUENCE [LARGE SCALE GENOMIC DNA]</scope>
    <source>
        <strain evidence="5 6">CCRI-19302</strain>
    </source>
</reference>
<protein>
    <submittedName>
        <fullName evidence="4">Cell wall-active antibiotic response 4TMS protein YvqF</fullName>
    </submittedName>
</protein>
<dbReference type="AlphaFoldDB" id="A0A255Q0L5"/>
<dbReference type="EMBL" id="QICS01000023">
    <property type="protein sequence ID" value="PXV84726.1"/>
    <property type="molecule type" value="Genomic_DNA"/>
</dbReference>
<keyword evidence="1" id="KW-0472">Membrane</keyword>
<feature type="transmembrane region" description="Helical" evidence="1">
    <location>
        <begin position="59"/>
        <end position="78"/>
    </location>
</feature>
<evidence type="ECO:0000259" key="2">
    <source>
        <dbReference type="Pfam" id="PF09922"/>
    </source>
</evidence>
<name>A0A255Q0L5_9FIRM</name>
<feature type="transmembrane region" description="Helical" evidence="1">
    <location>
        <begin position="7"/>
        <end position="27"/>
    </location>
</feature>
<dbReference type="Proteomes" id="UP000247523">
    <property type="component" value="Unassembled WGS sequence"/>
</dbReference>
<evidence type="ECO:0000256" key="1">
    <source>
        <dbReference type="SAM" id="Phobius"/>
    </source>
</evidence>
<feature type="domain" description="LiaF transmembrane" evidence="3">
    <location>
        <begin position="9"/>
        <end position="104"/>
    </location>
</feature>
<feature type="transmembrane region" description="Helical" evidence="1">
    <location>
        <begin position="33"/>
        <end position="52"/>
    </location>
</feature>
<organism evidence="4 7">
    <name type="scientific">Lachnotalea glycerini</name>
    <dbReference type="NCBI Taxonomy" id="1763509"/>
    <lineage>
        <taxon>Bacteria</taxon>
        <taxon>Bacillati</taxon>
        <taxon>Bacillota</taxon>
        <taxon>Clostridia</taxon>
        <taxon>Lachnospirales</taxon>
        <taxon>Lachnospiraceae</taxon>
        <taxon>Lachnotalea</taxon>
    </lineage>
</organism>
<dbReference type="PANTHER" id="PTHR40763">
    <property type="entry name" value="MEMBRANE PROTEIN-RELATED"/>
    <property type="match status" value="1"/>
</dbReference>
<proteinExistence type="predicted"/>
<evidence type="ECO:0000259" key="3">
    <source>
        <dbReference type="Pfam" id="PF22570"/>
    </source>
</evidence>
<keyword evidence="1" id="KW-1133">Transmembrane helix</keyword>
<evidence type="ECO:0000313" key="6">
    <source>
        <dbReference type="Proteomes" id="UP000216411"/>
    </source>
</evidence>
<evidence type="ECO:0000313" key="5">
    <source>
        <dbReference type="EMBL" id="RDY29293.1"/>
    </source>
</evidence>
<keyword evidence="6" id="KW-1185">Reference proteome</keyword>
<feature type="transmembrane region" description="Helical" evidence="1">
    <location>
        <begin position="84"/>
        <end position="100"/>
    </location>
</feature>